<reference evidence="2" key="2">
    <citation type="submission" date="2024-06" db="EMBL/GenBank/DDBJ databases">
        <authorList>
            <person name="Plum-Jensen L.E."/>
            <person name="Schramm A."/>
            <person name="Marshall I.P.G."/>
        </authorList>
    </citation>
    <scope>NUCLEOTIDE SEQUENCE</scope>
    <source>
        <strain evidence="2">Rat1</strain>
    </source>
</reference>
<feature type="domain" description="AB hydrolase-1" evidence="1">
    <location>
        <begin position="35"/>
        <end position="274"/>
    </location>
</feature>
<dbReference type="GO" id="GO:0016787">
    <property type="term" value="F:hydrolase activity"/>
    <property type="evidence" value="ECO:0007669"/>
    <property type="project" value="UniProtKB-KW"/>
</dbReference>
<protein>
    <submittedName>
        <fullName evidence="2">Alpha/beta fold hydrolase</fullName>
    </submittedName>
</protein>
<dbReference type="KEGG" id="eaj:Q3M24_00195"/>
<reference evidence="2" key="1">
    <citation type="journal article" date="2024" name="Syst. Appl. Microbiol.">
        <title>First single-strain enrichments of Electrothrix cable bacteria, description of E. aestuarii sp. nov. and E. rattekaaiensis sp. nov., and proposal of a cable bacteria taxonomy following the rules of the SeqCode.</title>
        <authorList>
            <person name="Plum-Jensen L.E."/>
            <person name="Schramm A."/>
            <person name="Marshall I.P.G."/>
        </authorList>
    </citation>
    <scope>NUCLEOTIDE SEQUENCE</scope>
    <source>
        <strain evidence="2">Rat1</strain>
    </source>
</reference>
<dbReference type="InterPro" id="IPR000639">
    <property type="entry name" value="Epox_hydrolase-like"/>
</dbReference>
<accession>A0AAU8LUN2</accession>
<evidence type="ECO:0000259" key="1">
    <source>
        <dbReference type="Pfam" id="PF00561"/>
    </source>
</evidence>
<keyword evidence="2" id="KW-0378">Hydrolase</keyword>
<dbReference type="PRINTS" id="PR00111">
    <property type="entry name" value="ABHYDROLASE"/>
</dbReference>
<proteinExistence type="predicted"/>
<dbReference type="PANTHER" id="PTHR43194:SF2">
    <property type="entry name" value="PEROXISOMAL MEMBRANE PROTEIN LPX1"/>
    <property type="match status" value="1"/>
</dbReference>
<organism evidence="2">
    <name type="scientific">Candidatus Electrothrix aestuarii</name>
    <dbReference type="NCBI Taxonomy" id="3062594"/>
    <lineage>
        <taxon>Bacteria</taxon>
        <taxon>Pseudomonadati</taxon>
        <taxon>Thermodesulfobacteriota</taxon>
        <taxon>Desulfobulbia</taxon>
        <taxon>Desulfobulbales</taxon>
        <taxon>Desulfobulbaceae</taxon>
        <taxon>Candidatus Electrothrix</taxon>
    </lineage>
</organism>
<dbReference type="PANTHER" id="PTHR43194">
    <property type="entry name" value="HYDROLASE ALPHA/BETA FOLD FAMILY"/>
    <property type="match status" value="1"/>
</dbReference>
<evidence type="ECO:0000313" key="2">
    <source>
        <dbReference type="EMBL" id="XCN73220.1"/>
    </source>
</evidence>
<dbReference type="PRINTS" id="PR00412">
    <property type="entry name" value="EPOXHYDRLASE"/>
</dbReference>
<dbReference type="SUPFAM" id="SSF53474">
    <property type="entry name" value="alpha/beta-Hydrolases"/>
    <property type="match status" value="1"/>
</dbReference>
<dbReference type="EMBL" id="CP159373">
    <property type="protein sequence ID" value="XCN73220.1"/>
    <property type="molecule type" value="Genomic_DNA"/>
</dbReference>
<dbReference type="AlphaFoldDB" id="A0AAU8LUN2"/>
<dbReference type="Gene3D" id="3.40.50.1820">
    <property type="entry name" value="alpha/beta hydrolase"/>
    <property type="match status" value="1"/>
</dbReference>
<dbReference type="InterPro" id="IPR000073">
    <property type="entry name" value="AB_hydrolase_1"/>
</dbReference>
<name>A0AAU8LUN2_9BACT</name>
<dbReference type="Pfam" id="PF00561">
    <property type="entry name" value="Abhydrolase_1"/>
    <property type="match status" value="1"/>
</dbReference>
<sequence>MVCSPAGLAEYPFTPKTFQLTDGHRLSYLDEGKGPAVVMVHGNPSWSYLYRNLVTALSPDHRCIVPDHLGCGFSDKPQGYPYRLENHIENFTELLDSLDVERCVLVVHDWGGAIGMGWAGQHPERVAGLVVLNTAAFHSELIPQRIAICRWPLLGTLLVRGLNGFAQPATFMAVGKKMEPEVKEGFLAPYDSWANRVAVHRFVLDIPLEPNHPSWDTLSQVEASLEQFAEKPMLICWGGKDFCFNDQFYAEWRRRFPAAQCHYFSEAGHYVLEDALPEVFEQVRPFLASCLHNGEIGLTP</sequence>
<dbReference type="InterPro" id="IPR029058">
    <property type="entry name" value="AB_hydrolase_fold"/>
</dbReference>
<gene>
    <name evidence="2" type="ORF">Q3M24_00195</name>
</gene>
<dbReference type="InterPro" id="IPR050228">
    <property type="entry name" value="Carboxylesterase_BioH"/>
</dbReference>